<keyword evidence="2" id="KW-1185">Reference proteome</keyword>
<dbReference type="RefSeq" id="WP_110568425.1">
    <property type="nucleotide sequence ID" value="NZ_CP137147.1"/>
</dbReference>
<protein>
    <submittedName>
        <fullName evidence="1">Uncharacterized protein</fullName>
    </submittedName>
</protein>
<dbReference type="OrthoDB" id="1525375at2"/>
<organism evidence="1 2">
    <name type="scientific">Komagataeibacter sucrofermentans</name>
    <dbReference type="NCBI Taxonomy" id="1053551"/>
    <lineage>
        <taxon>Bacteria</taxon>
        <taxon>Pseudomonadati</taxon>
        <taxon>Pseudomonadota</taxon>
        <taxon>Alphaproteobacteria</taxon>
        <taxon>Acetobacterales</taxon>
        <taxon>Acetobacteraceae</taxon>
        <taxon>Komagataeibacter</taxon>
    </lineage>
</organism>
<dbReference type="EMBL" id="NKUA01000005">
    <property type="protein sequence ID" value="PYD80005.1"/>
    <property type="molecule type" value="Genomic_DNA"/>
</dbReference>
<dbReference type="AlphaFoldDB" id="A0A318QLQ4"/>
<gene>
    <name evidence="1" type="ORF">CFR77_05715</name>
</gene>
<dbReference type="Proteomes" id="UP000247814">
    <property type="component" value="Unassembled WGS sequence"/>
</dbReference>
<name>A0A318QLQ4_9PROT</name>
<proteinExistence type="predicted"/>
<evidence type="ECO:0000313" key="2">
    <source>
        <dbReference type="Proteomes" id="UP000247814"/>
    </source>
</evidence>
<comment type="caution">
    <text evidence="1">The sequence shown here is derived from an EMBL/GenBank/DDBJ whole genome shotgun (WGS) entry which is preliminary data.</text>
</comment>
<accession>A0A318QLQ4</accession>
<evidence type="ECO:0000313" key="1">
    <source>
        <dbReference type="EMBL" id="PYD80005.1"/>
    </source>
</evidence>
<sequence length="316" mass="36306">MKAVDLELLRPLWTPKSLENDENCTQSLKLWLIDGSYNVINTPPLLSLHCQGDEEIRKSLSLDAFRFSTHAAQTVYELQKSTAYSSLTSWRVIQTYYAAYYAAHAILRFFGKSFSHLETGHVKFLRDRCVSEAAFTPHLSMAYYLLTYTPEDKRINFLKCDESHKDLWKNFGALLREISNACLTLRASNSRQQDLSNKFLDLADALTLRGRFSSSNWLSVVRNEVNYKSLHGTWFPFPKSTPSFDTLMAKVKDWRSCSYDFENPNLIRANLERFFITSFIIIDLALAISFDFQKIIGKPGNRSKNFSRLINISAAA</sequence>
<reference evidence="1 2" key="1">
    <citation type="submission" date="2017-07" db="EMBL/GenBank/DDBJ databases">
        <title>A draft genome sequence of Komagataeibacter sucrofermentans LMG 18788.</title>
        <authorList>
            <person name="Skraban J."/>
            <person name="Cleenwerck I."/>
            <person name="Vandamme P."/>
            <person name="Trcek J."/>
        </authorList>
    </citation>
    <scope>NUCLEOTIDE SEQUENCE [LARGE SCALE GENOMIC DNA]</scope>
    <source>
        <strain evidence="1 2">LMG 18788</strain>
    </source>
</reference>